<dbReference type="OrthoDB" id="9799495at2"/>
<name>A0A0R0C2B4_9GAMM</name>
<evidence type="ECO:0000313" key="2">
    <source>
        <dbReference type="Proteomes" id="UP000051863"/>
    </source>
</evidence>
<accession>A0A0R0C2B4</accession>
<dbReference type="InterPro" id="IPR025234">
    <property type="entry name" value="YjzH-like"/>
</dbReference>
<keyword evidence="2" id="KW-1185">Reference proteome</keyword>
<evidence type="ECO:0008006" key="3">
    <source>
        <dbReference type="Google" id="ProtNLM"/>
    </source>
</evidence>
<organism evidence="1 2">
    <name type="scientific">Stenotrophomonas terrae</name>
    <dbReference type="NCBI Taxonomy" id="405446"/>
    <lineage>
        <taxon>Bacteria</taxon>
        <taxon>Pseudomonadati</taxon>
        <taxon>Pseudomonadota</taxon>
        <taxon>Gammaproteobacteria</taxon>
        <taxon>Lysobacterales</taxon>
        <taxon>Lysobacteraceae</taxon>
        <taxon>Stenotrophomonas</taxon>
    </lineage>
</organism>
<comment type="caution">
    <text evidence="1">The sequence shown here is derived from an EMBL/GenBank/DDBJ whole genome shotgun (WGS) entry which is preliminary data.</text>
</comment>
<sequence>MSKRWQYLTVELSPSMLKGGPASDKLQAELTKQGNLGWELVNMVHYGQFAPAMLIFKKEQ</sequence>
<reference evidence="1 2" key="1">
    <citation type="submission" date="2015-05" db="EMBL/GenBank/DDBJ databases">
        <title>Genome sequencing and analysis of members of genus Stenotrophomonas.</title>
        <authorList>
            <person name="Patil P.P."/>
            <person name="Midha S."/>
            <person name="Patil P.B."/>
        </authorList>
    </citation>
    <scope>NUCLEOTIDE SEQUENCE [LARGE SCALE GENOMIC DNA]</scope>
    <source>
        <strain evidence="1 2">DSM 18941</strain>
    </source>
</reference>
<dbReference type="RefSeq" id="WP_057630131.1">
    <property type="nucleotide sequence ID" value="NZ_JBDJMY010000023.1"/>
</dbReference>
<gene>
    <name evidence="1" type="ORF">ABB27_17035</name>
</gene>
<dbReference type="Pfam" id="PF13783">
    <property type="entry name" value="DUF4177"/>
    <property type="match status" value="1"/>
</dbReference>
<dbReference type="Proteomes" id="UP000051863">
    <property type="component" value="Unassembled WGS sequence"/>
</dbReference>
<dbReference type="PATRIC" id="fig|405446.3.peg.3295"/>
<evidence type="ECO:0000313" key="1">
    <source>
        <dbReference type="EMBL" id="KRG64044.1"/>
    </source>
</evidence>
<dbReference type="EMBL" id="LDJJ01000068">
    <property type="protein sequence ID" value="KRG64044.1"/>
    <property type="molecule type" value="Genomic_DNA"/>
</dbReference>
<dbReference type="AlphaFoldDB" id="A0A0R0C2B4"/>
<proteinExistence type="predicted"/>
<protein>
    <recommendedName>
        <fullName evidence="3">DUF4177 domain-containing protein</fullName>
    </recommendedName>
</protein>